<dbReference type="Proteomes" id="UP000295793">
    <property type="component" value="Unassembled WGS sequence"/>
</dbReference>
<name>A0A4R3IB29_9GAMM</name>
<evidence type="ECO:0008006" key="4">
    <source>
        <dbReference type="Google" id="ProtNLM"/>
    </source>
</evidence>
<protein>
    <recommendedName>
        <fullName evidence="4">MSHA biogenesis protein MshP</fullName>
    </recommendedName>
</protein>
<evidence type="ECO:0000256" key="1">
    <source>
        <dbReference type="SAM" id="Phobius"/>
    </source>
</evidence>
<dbReference type="EMBL" id="SLZR01000005">
    <property type="protein sequence ID" value="TCS41647.1"/>
    <property type="molecule type" value="Genomic_DNA"/>
</dbReference>
<organism evidence="2 3">
    <name type="scientific">Reinekea marinisedimentorum</name>
    <dbReference type="NCBI Taxonomy" id="230495"/>
    <lineage>
        <taxon>Bacteria</taxon>
        <taxon>Pseudomonadati</taxon>
        <taxon>Pseudomonadota</taxon>
        <taxon>Gammaproteobacteria</taxon>
        <taxon>Oceanospirillales</taxon>
        <taxon>Saccharospirillaceae</taxon>
        <taxon>Reinekea</taxon>
    </lineage>
</organism>
<sequence length="141" mass="15136">MNNHPTHPQRQQGIALIAAIFLVVIIGAAVVLLGTLSLRNTEQTTQSLLQMRAQQAVAAAQEYAVQSLIATDGSSCSTTLNGSTVNISEFSSYSIELSCTANDYNRPSQQITLYSLVATAEYGSIGDADYVWAELETSVEF</sequence>
<dbReference type="AlphaFoldDB" id="A0A4R3IB29"/>
<keyword evidence="3" id="KW-1185">Reference proteome</keyword>
<comment type="caution">
    <text evidence="2">The sequence shown here is derived from an EMBL/GenBank/DDBJ whole genome shotgun (WGS) entry which is preliminary data.</text>
</comment>
<accession>A0A4R3IB29</accession>
<evidence type="ECO:0000313" key="3">
    <source>
        <dbReference type="Proteomes" id="UP000295793"/>
    </source>
</evidence>
<keyword evidence="1" id="KW-1133">Transmembrane helix</keyword>
<dbReference type="OrthoDB" id="6199118at2"/>
<dbReference type="RefSeq" id="WP_132701052.1">
    <property type="nucleotide sequence ID" value="NZ_SLZR01000005.1"/>
</dbReference>
<keyword evidence="1" id="KW-0812">Transmembrane</keyword>
<reference evidence="2 3" key="1">
    <citation type="submission" date="2019-03" db="EMBL/GenBank/DDBJ databases">
        <title>Genomic Encyclopedia of Archaeal and Bacterial Type Strains, Phase II (KMG-II): from individual species to whole genera.</title>
        <authorList>
            <person name="Goeker M."/>
        </authorList>
    </citation>
    <scope>NUCLEOTIDE SEQUENCE [LARGE SCALE GENOMIC DNA]</scope>
    <source>
        <strain evidence="2 3">DSM 15388</strain>
    </source>
</reference>
<proteinExistence type="predicted"/>
<gene>
    <name evidence="2" type="ORF">BCF53_10574</name>
</gene>
<evidence type="ECO:0000313" key="2">
    <source>
        <dbReference type="EMBL" id="TCS41647.1"/>
    </source>
</evidence>
<feature type="transmembrane region" description="Helical" evidence="1">
    <location>
        <begin position="12"/>
        <end position="33"/>
    </location>
</feature>
<keyword evidence="1" id="KW-0472">Membrane</keyword>